<dbReference type="InterPro" id="IPR006680">
    <property type="entry name" value="Amidohydro-rel"/>
</dbReference>
<dbReference type="InterPro" id="IPR011059">
    <property type="entry name" value="Metal-dep_hydrolase_composite"/>
</dbReference>
<dbReference type="Proteomes" id="UP001168528">
    <property type="component" value="Unassembled WGS sequence"/>
</dbReference>
<comment type="caution">
    <text evidence="2">The sequence shown here is derived from an EMBL/GenBank/DDBJ whole genome shotgun (WGS) entry which is preliminary data.</text>
</comment>
<feature type="domain" description="Amidohydrolase-related" evidence="1">
    <location>
        <begin position="355"/>
        <end position="447"/>
    </location>
</feature>
<protein>
    <submittedName>
        <fullName evidence="2">Amidohydrolase family protein</fullName>
    </submittedName>
</protein>
<dbReference type="Gene3D" id="3.40.50.10910">
    <property type="entry name" value="Amidohydrolase"/>
    <property type="match status" value="1"/>
</dbReference>
<dbReference type="PANTHER" id="PTHR43135:SF3">
    <property type="entry name" value="ALPHA-D-RIBOSE 1-METHYLPHOSPHONATE 5-TRIPHOSPHATE DIPHOSPHATASE"/>
    <property type="match status" value="1"/>
</dbReference>
<gene>
    <name evidence="2" type="ORF">Q0590_34160</name>
</gene>
<dbReference type="Pfam" id="PF01979">
    <property type="entry name" value="Amidohydro_1"/>
    <property type="match status" value="1"/>
</dbReference>
<name>A0ABT8RGY0_9BACT</name>
<dbReference type="Gene3D" id="1.20.58.520">
    <property type="entry name" value="Amidohydrolase"/>
    <property type="match status" value="1"/>
</dbReference>
<evidence type="ECO:0000313" key="2">
    <source>
        <dbReference type="EMBL" id="MDO1451370.1"/>
    </source>
</evidence>
<sequence length="484" mass="54062">MVFYPLPQIALDEQAFHVYLIKNISVIDLENDTILPARNILVEGNFIRSISQNEPEVLPNRQIIDGSGKFLLPALWDMHAHLMHLSPAIAYPLFVASGVTHIRDMRGAINNRDLFASSVSLTKEWNAAVQEGKLIGPWVHSYSSFAVEGPHPMFKRSPHYFNCSNGQEAKMLIGHLKAHEFTQVKIYNNIPRQSFFALAAQAKLASLDVVGHKPYSVSAIEASNAGMKSLEHAKFLLWESFSGADQVVVTANAGKIDNTHFRKRLLAEHDTVKLGQILETLAKNRTWYCPTHLTRKADAYADNARFRKRYEQINPILRFLSFEDLDATISEDSSADGRQIYMDFYLKSSQVSYQAYRQGVKILAGSDVPELPGSSLHEELEELSLAGLPPFEVLRTATLYPAQYFNLQSQYGSIKEGKVADLIILNTNPVSDVGHTRNISAVIFNGNYIGEAQIEALISQTNKLSNGILVSAKLLWAMLLTMTI</sequence>
<reference evidence="2" key="1">
    <citation type="submission" date="2023-07" db="EMBL/GenBank/DDBJ databases">
        <title>The genome sequence of Rhodocytophaga aerolata KACC 12507.</title>
        <authorList>
            <person name="Zhang X."/>
        </authorList>
    </citation>
    <scope>NUCLEOTIDE SEQUENCE</scope>
    <source>
        <strain evidence="2">KACC 12507</strain>
    </source>
</reference>
<proteinExistence type="predicted"/>
<dbReference type="SUPFAM" id="SSF51556">
    <property type="entry name" value="Metallo-dependent hydrolases"/>
    <property type="match status" value="1"/>
</dbReference>
<dbReference type="SUPFAM" id="SSF51338">
    <property type="entry name" value="Composite domain of metallo-dependent hydrolases"/>
    <property type="match status" value="1"/>
</dbReference>
<evidence type="ECO:0000313" key="3">
    <source>
        <dbReference type="Proteomes" id="UP001168528"/>
    </source>
</evidence>
<dbReference type="InterPro" id="IPR032466">
    <property type="entry name" value="Metal_Hydrolase"/>
</dbReference>
<accession>A0ABT8RGY0</accession>
<keyword evidence="3" id="KW-1185">Reference proteome</keyword>
<evidence type="ECO:0000259" key="1">
    <source>
        <dbReference type="Pfam" id="PF01979"/>
    </source>
</evidence>
<dbReference type="Gene3D" id="3.30.110.90">
    <property type="entry name" value="Amidohydrolase"/>
    <property type="match status" value="1"/>
</dbReference>
<dbReference type="Gene3D" id="2.30.40.10">
    <property type="entry name" value="Urease, subunit C, domain 1"/>
    <property type="match status" value="1"/>
</dbReference>
<organism evidence="2 3">
    <name type="scientific">Rhodocytophaga aerolata</name>
    <dbReference type="NCBI Taxonomy" id="455078"/>
    <lineage>
        <taxon>Bacteria</taxon>
        <taxon>Pseudomonadati</taxon>
        <taxon>Bacteroidota</taxon>
        <taxon>Cytophagia</taxon>
        <taxon>Cytophagales</taxon>
        <taxon>Rhodocytophagaceae</taxon>
        <taxon>Rhodocytophaga</taxon>
    </lineage>
</organism>
<dbReference type="PANTHER" id="PTHR43135">
    <property type="entry name" value="ALPHA-D-RIBOSE 1-METHYLPHOSPHONATE 5-TRIPHOSPHATE DIPHOSPHATASE"/>
    <property type="match status" value="1"/>
</dbReference>
<dbReference type="EMBL" id="JAUKPO010000055">
    <property type="protein sequence ID" value="MDO1451370.1"/>
    <property type="molecule type" value="Genomic_DNA"/>
</dbReference>
<dbReference type="InterPro" id="IPR051781">
    <property type="entry name" value="Metallo-dep_Hydrolase"/>
</dbReference>
<dbReference type="RefSeq" id="WP_302042168.1">
    <property type="nucleotide sequence ID" value="NZ_JAUKPO010000055.1"/>
</dbReference>